<evidence type="ECO:0000256" key="4">
    <source>
        <dbReference type="ARBA" id="ARBA00017286"/>
    </source>
</evidence>
<name>A0A427YM54_9TREE</name>
<comment type="similarity">
    <text evidence="3">Belongs to the YAE1 family.</text>
</comment>
<evidence type="ECO:0000256" key="5">
    <source>
        <dbReference type="ARBA" id="ARBA00018400"/>
    </source>
</evidence>
<sequence>MERGGRTVNLLGGGSRDTSSLLLLLGVMIIDAIDSRILITLARLRLGGAVERVAGHRMDEDDWLETPAQGSTSDPLVEQEYQRLASRYSDAGYREGITDGKLSTLQAGFDESFAASVPPSRRLGALRGRTAALLHLVLSHGTPPSSGQLQLRSTSPPSDETLVEDTRALMRDLGRVRRTDALPKDIEREQHEEEHGEGGGANEEGGGDGYALDETPERMMEGLQEAMGRMGGGQVANGDGGKEEPPREDRLLDELEGRLNALEARLRI</sequence>
<feature type="compositionally biased region" description="Basic and acidic residues" evidence="8">
    <location>
        <begin position="179"/>
        <end position="197"/>
    </location>
</feature>
<comment type="subcellular location">
    <subcellularLocation>
        <location evidence="2">Cytoplasm</location>
    </subcellularLocation>
    <subcellularLocation>
        <location evidence="1">Nucleus</location>
    </subcellularLocation>
</comment>
<dbReference type="GO" id="GO:0005634">
    <property type="term" value="C:nucleus"/>
    <property type="evidence" value="ECO:0007669"/>
    <property type="project" value="UniProtKB-SubCell"/>
</dbReference>
<dbReference type="PANTHER" id="PTHR18829">
    <property type="entry name" value="PROTEIN YAE1 HOMOLOG"/>
    <property type="match status" value="1"/>
</dbReference>
<evidence type="ECO:0000256" key="8">
    <source>
        <dbReference type="SAM" id="MobiDB-lite"/>
    </source>
</evidence>
<feature type="domain" description="Essential protein Yae1 N-terminal" evidence="9">
    <location>
        <begin position="92"/>
        <end position="129"/>
    </location>
</feature>
<evidence type="ECO:0000256" key="7">
    <source>
        <dbReference type="ARBA" id="ARBA00023242"/>
    </source>
</evidence>
<dbReference type="STRING" id="1890683.A0A427YM54"/>
<dbReference type="Proteomes" id="UP000279259">
    <property type="component" value="Unassembled WGS sequence"/>
</dbReference>
<dbReference type="InterPro" id="IPR019191">
    <property type="entry name" value="Essential_protein_Yae1_N"/>
</dbReference>
<comment type="caution">
    <text evidence="10">The sequence shown here is derived from an EMBL/GenBank/DDBJ whole genome shotgun (WGS) entry which is preliminary data.</text>
</comment>
<dbReference type="InterPro" id="IPR038881">
    <property type="entry name" value="Yae1-like"/>
</dbReference>
<keyword evidence="11" id="KW-1185">Reference proteome</keyword>
<accession>A0A427YM54</accession>
<dbReference type="EMBL" id="RSCD01000006">
    <property type="protein sequence ID" value="RSH92140.1"/>
    <property type="molecule type" value="Genomic_DNA"/>
</dbReference>
<dbReference type="Pfam" id="PF09811">
    <property type="entry name" value="Yae1_N"/>
    <property type="match status" value="1"/>
</dbReference>
<feature type="compositionally biased region" description="Basic and acidic residues" evidence="8">
    <location>
        <begin position="240"/>
        <end position="255"/>
    </location>
</feature>
<feature type="compositionally biased region" description="Gly residues" evidence="8">
    <location>
        <begin position="198"/>
        <end position="209"/>
    </location>
</feature>
<reference evidence="10 11" key="1">
    <citation type="submission" date="2018-11" db="EMBL/GenBank/DDBJ databases">
        <title>Genome sequence of Saitozyma podzolica DSM 27192.</title>
        <authorList>
            <person name="Aliyu H."/>
            <person name="Gorte O."/>
            <person name="Ochsenreither K."/>
        </authorList>
    </citation>
    <scope>NUCLEOTIDE SEQUENCE [LARGE SCALE GENOMIC DNA]</scope>
    <source>
        <strain evidence="10 11">DSM 27192</strain>
    </source>
</reference>
<keyword evidence="7" id="KW-0539">Nucleus</keyword>
<evidence type="ECO:0000259" key="9">
    <source>
        <dbReference type="Pfam" id="PF09811"/>
    </source>
</evidence>
<dbReference type="GO" id="GO:0005737">
    <property type="term" value="C:cytoplasm"/>
    <property type="evidence" value="ECO:0007669"/>
    <property type="project" value="UniProtKB-SubCell"/>
</dbReference>
<evidence type="ECO:0000313" key="10">
    <source>
        <dbReference type="EMBL" id="RSH92140.1"/>
    </source>
</evidence>
<dbReference type="PANTHER" id="PTHR18829:SF0">
    <property type="entry name" value="PROTEIN YAE1 HOMOLOG"/>
    <property type="match status" value="1"/>
</dbReference>
<evidence type="ECO:0000256" key="2">
    <source>
        <dbReference type="ARBA" id="ARBA00004496"/>
    </source>
</evidence>
<feature type="region of interest" description="Disordered" evidence="8">
    <location>
        <begin position="141"/>
        <end position="162"/>
    </location>
</feature>
<evidence type="ECO:0000256" key="1">
    <source>
        <dbReference type="ARBA" id="ARBA00004123"/>
    </source>
</evidence>
<evidence type="ECO:0000313" key="11">
    <source>
        <dbReference type="Proteomes" id="UP000279259"/>
    </source>
</evidence>
<feature type="region of interest" description="Disordered" evidence="8">
    <location>
        <begin position="179"/>
        <end position="255"/>
    </location>
</feature>
<proteinExistence type="inferred from homology"/>
<feature type="compositionally biased region" description="Polar residues" evidence="8">
    <location>
        <begin position="142"/>
        <end position="158"/>
    </location>
</feature>
<dbReference type="OrthoDB" id="20086at2759"/>
<evidence type="ECO:0000256" key="3">
    <source>
        <dbReference type="ARBA" id="ARBA00007096"/>
    </source>
</evidence>
<feature type="compositionally biased region" description="Gly residues" evidence="8">
    <location>
        <begin position="229"/>
        <end position="239"/>
    </location>
</feature>
<protein>
    <recommendedName>
        <fullName evidence="5">Protein YAE1</fullName>
    </recommendedName>
    <alternativeName>
        <fullName evidence="4">Protein yae1</fullName>
    </alternativeName>
</protein>
<organism evidence="10 11">
    <name type="scientific">Saitozyma podzolica</name>
    <dbReference type="NCBI Taxonomy" id="1890683"/>
    <lineage>
        <taxon>Eukaryota</taxon>
        <taxon>Fungi</taxon>
        <taxon>Dikarya</taxon>
        <taxon>Basidiomycota</taxon>
        <taxon>Agaricomycotina</taxon>
        <taxon>Tremellomycetes</taxon>
        <taxon>Tremellales</taxon>
        <taxon>Trimorphomycetaceae</taxon>
        <taxon>Saitozyma</taxon>
    </lineage>
</organism>
<evidence type="ECO:0000256" key="6">
    <source>
        <dbReference type="ARBA" id="ARBA00022490"/>
    </source>
</evidence>
<gene>
    <name evidence="10" type="ORF">EHS25_008555</name>
</gene>
<dbReference type="AlphaFoldDB" id="A0A427YM54"/>
<keyword evidence="6" id="KW-0963">Cytoplasm</keyword>